<dbReference type="GO" id="GO:0003995">
    <property type="term" value="F:acyl-CoA dehydrogenase activity"/>
    <property type="evidence" value="ECO:0007669"/>
    <property type="project" value="InterPro"/>
</dbReference>
<comment type="cofactor">
    <cofactor evidence="1 11">
        <name>FAD</name>
        <dbReference type="ChEBI" id="CHEBI:57692"/>
    </cofactor>
</comment>
<comment type="pathway">
    <text evidence="2">Siderophore biosynthesis; mycobactin biosynthesis.</text>
</comment>
<dbReference type="KEGG" id="sat:SYN_02128"/>
<comment type="similarity">
    <text evidence="3 11">Belongs to the acyl-CoA dehydrogenase family.</text>
</comment>
<evidence type="ECO:0000256" key="7">
    <source>
        <dbReference type="ARBA" id="ARBA00023002"/>
    </source>
</evidence>
<dbReference type="GO" id="GO:0033539">
    <property type="term" value="P:fatty acid beta-oxidation using acyl-CoA dehydrogenase"/>
    <property type="evidence" value="ECO:0007669"/>
    <property type="project" value="TreeGrafter"/>
</dbReference>
<dbReference type="FunFam" id="2.40.110.10:FF:000002">
    <property type="entry name" value="Acyl-CoA dehydrogenase fadE12"/>
    <property type="match status" value="1"/>
</dbReference>
<keyword evidence="5 11" id="KW-0285">Flavoprotein</keyword>
<dbReference type="Gene3D" id="2.40.110.10">
    <property type="entry name" value="Butyryl-CoA Dehydrogenase, subunit A, domain 2"/>
    <property type="match status" value="1"/>
</dbReference>
<accession>Q2LS87</accession>
<dbReference type="FunFam" id="1.20.140.10:FF:000001">
    <property type="entry name" value="Acyl-CoA dehydrogenase"/>
    <property type="match status" value="1"/>
</dbReference>
<dbReference type="SUPFAM" id="SSF56645">
    <property type="entry name" value="Acyl-CoA dehydrogenase NM domain-like"/>
    <property type="match status" value="1"/>
</dbReference>
<sequence>MEFFFRSVLMEILQYMQEHRIFRETFKKFLAKEIVPHIEEWEEAGIVPRWAWKKMGEQGFLGMSVPEAYGGPAVDFLYEVVVIEELARTNFTGLAARLHNTVVLPYLIEYGSEEQKKRYLPGCVSGDIITAIGMTEPNTGSDLAAIRTTAVADRDEIVLNGQKTFISNGINCDLIVLVARDPAVEDPHKAIDLYLVEAGTPGFEKGRNLKKIGWHSQDTAELFFAECRIPVTNRLGGKGTGFRKMMEMLQQERLVVAIGAQVMAEFMLENTIAYCRERKVFGRPISRFQNSQFEFAEMATEIEIGRTFLDKMIVEHMEGRDLTREMSMAKYWITDMAGRVADRCLQLHGGYGYCEEYPIARAWRDIRIMRIYAGSNEIMKVIIARTLGL</sequence>
<name>Q2LS87_SYNAS</name>
<feature type="domain" description="Acyl-CoA oxidase/dehydrogenase middle" evidence="13">
    <location>
        <begin position="131"/>
        <end position="226"/>
    </location>
</feature>
<dbReference type="STRING" id="56780.SYN_02128"/>
<dbReference type="GO" id="GO:0050660">
    <property type="term" value="F:flavin adenine dinucleotide binding"/>
    <property type="evidence" value="ECO:0007669"/>
    <property type="project" value="InterPro"/>
</dbReference>
<keyword evidence="7 11" id="KW-0560">Oxidoreductase</keyword>
<dbReference type="InterPro" id="IPR009100">
    <property type="entry name" value="AcylCoA_DH/oxidase_NM_dom_sf"/>
</dbReference>
<comment type="function">
    <text evidence="8">Catalyzes the dehydrogenation at the alpha-beta position of ACP-bound acyl chains. This results in the introduction of a double bond in the lipidic chain, which is further transferred to the epsilon-amino group of lysine residue in the mycobactin core by MbtK.</text>
</comment>
<evidence type="ECO:0000256" key="10">
    <source>
        <dbReference type="ARBA" id="ARBA00042660"/>
    </source>
</evidence>
<dbReference type="Gene3D" id="1.10.540.10">
    <property type="entry name" value="Acyl-CoA dehydrogenase/oxidase, N-terminal domain"/>
    <property type="match status" value="1"/>
</dbReference>
<dbReference type="Gene3D" id="1.20.140.10">
    <property type="entry name" value="Butyryl-CoA Dehydrogenase, subunit A, domain 3"/>
    <property type="match status" value="1"/>
</dbReference>
<evidence type="ECO:0000256" key="11">
    <source>
        <dbReference type="RuleBase" id="RU362125"/>
    </source>
</evidence>
<evidence type="ECO:0000313" key="16">
    <source>
        <dbReference type="Proteomes" id="UP000001933"/>
    </source>
</evidence>
<comment type="subunit">
    <text evidence="4">Homotetramer.</text>
</comment>
<dbReference type="EMBL" id="CP000252">
    <property type="protein sequence ID" value="ABC76949.1"/>
    <property type="molecule type" value="Genomic_DNA"/>
</dbReference>
<dbReference type="Pfam" id="PF00441">
    <property type="entry name" value="Acyl-CoA_dh_1"/>
    <property type="match status" value="1"/>
</dbReference>
<dbReference type="InterPro" id="IPR050741">
    <property type="entry name" value="Acyl-CoA_dehydrogenase"/>
</dbReference>
<dbReference type="InterPro" id="IPR036250">
    <property type="entry name" value="AcylCo_DH-like_C"/>
</dbReference>
<dbReference type="InterPro" id="IPR046373">
    <property type="entry name" value="Acyl-CoA_Oxase/DH_mid-dom_sf"/>
</dbReference>
<evidence type="ECO:0000259" key="13">
    <source>
        <dbReference type="Pfam" id="PF02770"/>
    </source>
</evidence>
<dbReference type="InterPro" id="IPR013786">
    <property type="entry name" value="AcylCoA_DH/ox_N"/>
</dbReference>
<proteinExistence type="inferred from homology"/>
<dbReference type="eggNOG" id="COG1960">
    <property type="taxonomic scope" value="Bacteria"/>
</dbReference>
<evidence type="ECO:0000256" key="1">
    <source>
        <dbReference type="ARBA" id="ARBA00001974"/>
    </source>
</evidence>
<dbReference type="Pfam" id="PF02771">
    <property type="entry name" value="Acyl-CoA_dh_N"/>
    <property type="match status" value="1"/>
</dbReference>
<evidence type="ECO:0000256" key="6">
    <source>
        <dbReference type="ARBA" id="ARBA00022827"/>
    </source>
</evidence>
<feature type="domain" description="Acyl-CoA dehydrogenase/oxidase N-terminal" evidence="14">
    <location>
        <begin position="17"/>
        <end position="127"/>
    </location>
</feature>
<keyword evidence="6 11" id="KW-0274">FAD</keyword>
<evidence type="ECO:0000313" key="15">
    <source>
        <dbReference type="EMBL" id="ABC76949.1"/>
    </source>
</evidence>
<dbReference type="FunFam" id="1.10.540.10:FF:000009">
    <property type="entry name" value="Probable acyl-CoA dehydrogenase"/>
    <property type="match status" value="1"/>
</dbReference>
<keyword evidence="16" id="KW-1185">Reference proteome</keyword>
<dbReference type="FunCoup" id="Q2LS87">
    <property type="interactions" value="354"/>
</dbReference>
<dbReference type="GO" id="GO:0005737">
    <property type="term" value="C:cytoplasm"/>
    <property type="evidence" value="ECO:0007669"/>
    <property type="project" value="TreeGrafter"/>
</dbReference>
<dbReference type="InParanoid" id="Q2LS87"/>
<evidence type="ECO:0000259" key="14">
    <source>
        <dbReference type="Pfam" id="PF02771"/>
    </source>
</evidence>
<evidence type="ECO:0000256" key="5">
    <source>
        <dbReference type="ARBA" id="ARBA00022630"/>
    </source>
</evidence>
<dbReference type="AlphaFoldDB" id="Q2LS87"/>
<gene>
    <name evidence="15" type="ORF">SYN_02128</name>
</gene>
<dbReference type="PANTHER" id="PTHR48083:SF20">
    <property type="entry name" value="LONG-CHAIN SPECIFIC ACYL-COA DEHYDROGENASE, MITOCHONDRIAL"/>
    <property type="match status" value="1"/>
</dbReference>
<evidence type="ECO:0000256" key="3">
    <source>
        <dbReference type="ARBA" id="ARBA00009347"/>
    </source>
</evidence>
<dbReference type="HOGENOM" id="CLU_018204_0_3_7"/>
<feature type="domain" description="Acyl-CoA dehydrogenase/oxidase C-terminal" evidence="12">
    <location>
        <begin position="239"/>
        <end position="387"/>
    </location>
</feature>
<dbReference type="InterPro" id="IPR006091">
    <property type="entry name" value="Acyl-CoA_Oxase/DH_mid-dom"/>
</dbReference>
<evidence type="ECO:0000256" key="2">
    <source>
        <dbReference type="ARBA" id="ARBA00005102"/>
    </source>
</evidence>
<evidence type="ECO:0000256" key="9">
    <source>
        <dbReference type="ARBA" id="ARBA00040394"/>
    </source>
</evidence>
<dbReference type="PROSITE" id="PS00073">
    <property type="entry name" value="ACYL_COA_DH_2"/>
    <property type="match status" value="1"/>
</dbReference>
<reference evidence="15 16" key="1">
    <citation type="journal article" date="2007" name="Proc. Natl. Acad. Sci. U.S.A.">
        <title>The genome of Syntrophus aciditrophicus: life at the thermodynamic limit of microbial growth.</title>
        <authorList>
            <person name="McInerney M.J."/>
            <person name="Rohlin L."/>
            <person name="Mouttaki H."/>
            <person name="Kim U."/>
            <person name="Krupp R.S."/>
            <person name="Rios-Hernandez L."/>
            <person name="Sieber J."/>
            <person name="Struchtemeyer C.G."/>
            <person name="Bhattacharyya A."/>
            <person name="Campbell J.W."/>
            <person name="Gunsalus R.P."/>
        </authorList>
    </citation>
    <scope>NUCLEOTIDE SEQUENCE [LARGE SCALE GENOMIC DNA]</scope>
    <source>
        <strain evidence="15 16">SB</strain>
    </source>
</reference>
<protein>
    <recommendedName>
        <fullName evidence="9">Acyl-[acyl-carrier-protein] dehydrogenase MbtN</fullName>
    </recommendedName>
    <alternativeName>
        <fullName evidence="10">Mycobactin synthase protein N</fullName>
    </alternativeName>
</protein>
<evidence type="ECO:0000259" key="12">
    <source>
        <dbReference type="Pfam" id="PF00441"/>
    </source>
</evidence>
<evidence type="ECO:0000256" key="4">
    <source>
        <dbReference type="ARBA" id="ARBA00011881"/>
    </source>
</evidence>
<dbReference type="InterPro" id="IPR009075">
    <property type="entry name" value="AcylCo_DH/oxidase_C"/>
</dbReference>
<dbReference type="SUPFAM" id="SSF47203">
    <property type="entry name" value="Acyl-CoA dehydrogenase C-terminal domain-like"/>
    <property type="match status" value="1"/>
</dbReference>
<dbReference type="PANTHER" id="PTHR48083">
    <property type="entry name" value="MEDIUM-CHAIN SPECIFIC ACYL-COA DEHYDROGENASE, MITOCHONDRIAL-RELATED"/>
    <property type="match status" value="1"/>
</dbReference>
<dbReference type="InterPro" id="IPR006089">
    <property type="entry name" value="Acyl-CoA_DH_CS"/>
</dbReference>
<dbReference type="Pfam" id="PF02770">
    <property type="entry name" value="Acyl-CoA_dh_M"/>
    <property type="match status" value="1"/>
</dbReference>
<dbReference type="InterPro" id="IPR037069">
    <property type="entry name" value="AcylCoA_DH/ox_N_sf"/>
</dbReference>
<dbReference type="Proteomes" id="UP000001933">
    <property type="component" value="Chromosome"/>
</dbReference>
<organism evidence="15 16">
    <name type="scientific">Syntrophus aciditrophicus (strain SB)</name>
    <dbReference type="NCBI Taxonomy" id="56780"/>
    <lineage>
        <taxon>Bacteria</taxon>
        <taxon>Pseudomonadati</taxon>
        <taxon>Thermodesulfobacteriota</taxon>
        <taxon>Syntrophia</taxon>
        <taxon>Syntrophales</taxon>
        <taxon>Syntrophaceae</taxon>
        <taxon>Syntrophus</taxon>
    </lineage>
</organism>
<dbReference type="PIRSF" id="PIRSF016578">
    <property type="entry name" value="HsaA"/>
    <property type="match status" value="1"/>
</dbReference>
<evidence type="ECO:0000256" key="8">
    <source>
        <dbReference type="ARBA" id="ARBA00037085"/>
    </source>
</evidence>